<evidence type="ECO:0000313" key="2">
    <source>
        <dbReference type="EMBL" id="KAF6759957.1"/>
    </source>
</evidence>
<dbReference type="EMBL" id="JACGCI010000014">
    <property type="protein sequence ID" value="KAF6759957.1"/>
    <property type="molecule type" value="Genomic_DNA"/>
</dbReference>
<organism evidence="2 3">
    <name type="scientific">Ephemerocybe angulata</name>
    <dbReference type="NCBI Taxonomy" id="980116"/>
    <lineage>
        <taxon>Eukaryota</taxon>
        <taxon>Fungi</taxon>
        <taxon>Dikarya</taxon>
        <taxon>Basidiomycota</taxon>
        <taxon>Agaricomycotina</taxon>
        <taxon>Agaricomycetes</taxon>
        <taxon>Agaricomycetidae</taxon>
        <taxon>Agaricales</taxon>
        <taxon>Agaricineae</taxon>
        <taxon>Psathyrellaceae</taxon>
        <taxon>Ephemerocybe</taxon>
    </lineage>
</organism>
<dbReference type="AlphaFoldDB" id="A0A8H6I8W4"/>
<feature type="chain" id="PRO_5034998507" description="F-box domain-containing protein" evidence="1">
    <location>
        <begin position="19"/>
        <end position="481"/>
    </location>
</feature>
<evidence type="ECO:0000313" key="3">
    <source>
        <dbReference type="Proteomes" id="UP000521943"/>
    </source>
</evidence>
<protein>
    <recommendedName>
        <fullName evidence="4">F-box domain-containing protein</fullName>
    </recommendedName>
</protein>
<comment type="caution">
    <text evidence="2">The sequence shown here is derived from an EMBL/GenBank/DDBJ whole genome shotgun (WGS) entry which is preliminary data.</text>
</comment>
<keyword evidence="3" id="KW-1185">Reference proteome</keyword>
<evidence type="ECO:0000256" key="1">
    <source>
        <dbReference type="SAM" id="SignalP"/>
    </source>
</evidence>
<dbReference type="OrthoDB" id="2858353at2759"/>
<keyword evidence="1" id="KW-0732">Signal</keyword>
<reference evidence="2 3" key="1">
    <citation type="submission" date="2020-07" db="EMBL/GenBank/DDBJ databases">
        <title>Comparative genomics of pyrophilous fungi reveals a link between fire events and developmental genes.</title>
        <authorList>
            <consortium name="DOE Joint Genome Institute"/>
            <person name="Steindorff A.S."/>
            <person name="Carver A."/>
            <person name="Calhoun S."/>
            <person name="Stillman K."/>
            <person name="Liu H."/>
            <person name="Lipzen A."/>
            <person name="Pangilinan J."/>
            <person name="Labutti K."/>
            <person name="Bruns T.D."/>
            <person name="Grigoriev I.V."/>
        </authorList>
    </citation>
    <scope>NUCLEOTIDE SEQUENCE [LARGE SCALE GENOMIC DNA]</scope>
    <source>
        <strain evidence="2 3">CBS 144469</strain>
    </source>
</reference>
<name>A0A8H6I8W4_9AGAR</name>
<evidence type="ECO:0008006" key="4">
    <source>
        <dbReference type="Google" id="ProtNLM"/>
    </source>
</evidence>
<dbReference type="Proteomes" id="UP000521943">
    <property type="component" value="Unassembled WGS sequence"/>
</dbReference>
<proteinExistence type="predicted"/>
<gene>
    <name evidence="2" type="ORF">DFP72DRAFT_1043057</name>
</gene>
<feature type="signal peptide" evidence="1">
    <location>
        <begin position="1"/>
        <end position="18"/>
    </location>
</feature>
<sequence length="481" mass="53958">MGRVPNLALLCPLPPLLAGSLEIPKNLALGDYKAASSRSLKSPRPLKAKVPSTVHFDCQITYGDLSLEQLRVPRIVPDNLMDYPSRLEDAHFCKVFSPPPQRTGPIHWRVSIGDVPPEILERIFYESIEYGKTPGTSRAPIVLLRVCRLWNAITRARPELWTVLYPGHCHPNVITKFLGRSGGLPLTLWCSGASPENAAELNNRAIEILSTLLHEAHRWEQVSFDLGDAQAKNMIDNLTPGSASILTTLSLDVNHCSTSVISKLGAAVALACPRIKSLSLYRISGDTCAFESFPIHKVRDITIVGRMNERNALYFIQTCKKAVSITLRALDHFYYDARSQPPKTSLPLLKSFTLSLPADPSEVLIPFTFPALESLTLKCTTKLVHRRPLTAYLYKAQFKLKRFHLFDSNQNEDDVATILRVPAVKHATDIHVRFETKPPLRLDLVKDRIRGLNAPFLTRKAHVQTYSKSNECLLDMWLEDF</sequence>
<accession>A0A8H6I8W4</accession>